<dbReference type="Proteomes" id="UP000324222">
    <property type="component" value="Unassembled WGS sequence"/>
</dbReference>
<accession>A0A5B7HY77</accession>
<dbReference type="Gene3D" id="1.20.1280.130">
    <property type="match status" value="1"/>
</dbReference>
<proteinExistence type="predicted"/>
<evidence type="ECO:0000313" key="2">
    <source>
        <dbReference type="Proteomes" id="UP000324222"/>
    </source>
</evidence>
<sequence>MSDTLERQLSTWEARSPVPSPSFSGILKALSKLHEAVSDVLPPQQMLVVPVTYKNVLDLQQQPCQFVTPREYFASPGRAVESQDRMIH</sequence>
<evidence type="ECO:0000313" key="1">
    <source>
        <dbReference type="EMBL" id="MPC74686.1"/>
    </source>
</evidence>
<gene>
    <name evidence="1" type="primary">Vps54_0</name>
    <name evidence="1" type="ORF">E2C01_069058</name>
</gene>
<name>A0A5B7HY77_PORTR</name>
<organism evidence="1 2">
    <name type="scientific">Portunus trituberculatus</name>
    <name type="common">Swimming crab</name>
    <name type="synonym">Neptunus trituberculatus</name>
    <dbReference type="NCBI Taxonomy" id="210409"/>
    <lineage>
        <taxon>Eukaryota</taxon>
        <taxon>Metazoa</taxon>
        <taxon>Ecdysozoa</taxon>
        <taxon>Arthropoda</taxon>
        <taxon>Crustacea</taxon>
        <taxon>Multicrustacea</taxon>
        <taxon>Malacostraca</taxon>
        <taxon>Eumalacostraca</taxon>
        <taxon>Eucarida</taxon>
        <taxon>Decapoda</taxon>
        <taxon>Pleocyemata</taxon>
        <taxon>Brachyura</taxon>
        <taxon>Eubrachyura</taxon>
        <taxon>Portunoidea</taxon>
        <taxon>Portunidae</taxon>
        <taxon>Portuninae</taxon>
        <taxon>Portunus</taxon>
    </lineage>
</organism>
<comment type="caution">
    <text evidence="1">The sequence shown here is derived from an EMBL/GenBank/DDBJ whole genome shotgun (WGS) entry which is preliminary data.</text>
</comment>
<reference evidence="1 2" key="1">
    <citation type="submission" date="2019-05" db="EMBL/GenBank/DDBJ databases">
        <title>Another draft genome of Portunus trituberculatus and its Hox gene families provides insights of decapod evolution.</title>
        <authorList>
            <person name="Jeong J.-H."/>
            <person name="Song I."/>
            <person name="Kim S."/>
            <person name="Choi T."/>
            <person name="Kim D."/>
            <person name="Ryu S."/>
            <person name="Kim W."/>
        </authorList>
    </citation>
    <scope>NUCLEOTIDE SEQUENCE [LARGE SCALE GENOMIC DNA]</scope>
    <source>
        <tissue evidence="1">Muscle</tissue>
    </source>
</reference>
<dbReference type="AlphaFoldDB" id="A0A5B7HY77"/>
<dbReference type="EMBL" id="VSRR010039480">
    <property type="protein sequence ID" value="MPC74686.1"/>
    <property type="molecule type" value="Genomic_DNA"/>
</dbReference>
<protein>
    <submittedName>
        <fullName evidence="1">Vacuolar protein sorting-associated protein 54</fullName>
    </submittedName>
</protein>
<keyword evidence="2" id="KW-1185">Reference proteome</keyword>